<evidence type="ECO:0000313" key="2">
    <source>
        <dbReference type="EMBL" id="EPS63293.1"/>
    </source>
</evidence>
<sequence length="55" mass="6241">NAKSIPGSSKRFCPKSKLDSRSKISFNPSPRYEEQNRSFSKLISDEELLVSLLPK</sequence>
<evidence type="ECO:0000256" key="1">
    <source>
        <dbReference type="SAM" id="MobiDB-lite"/>
    </source>
</evidence>
<dbReference type="AlphaFoldDB" id="S8DK55"/>
<dbReference type="Proteomes" id="UP000015453">
    <property type="component" value="Unassembled WGS sequence"/>
</dbReference>
<reference evidence="2 3" key="1">
    <citation type="journal article" date="2013" name="BMC Genomics">
        <title>The miniature genome of a carnivorous plant Genlisea aurea contains a low number of genes and short non-coding sequences.</title>
        <authorList>
            <person name="Leushkin E.V."/>
            <person name="Sutormin R.A."/>
            <person name="Nabieva E.R."/>
            <person name="Penin A.A."/>
            <person name="Kondrashov A.S."/>
            <person name="Logacheva M.D."/>
        </authorList>
    </citation>
    <scope>NUCLEOTIDE SEQUENCE [LARGE SCALE GENOMIC DNA]</scope>
</reference>
<keyword evidence="3" id="KW-1185">Reference proteome</keyword>
<name>S8DK55_9LAMI</name>
<proteinExistence type="predicted"/>
<feature type="region of interest" description="Disordered" evidence="1">
    <location>
        <begin position="1"/>
        <end position="32"/>
    </location>
</feature>
<gene>
    <name evidence="2" type="ORF">M569_11495</name>
</gene>
<accession>S8DK55</accession>
<dbReference type="EMBL" id="AUSU01005578">
    <property type="protein sequence ID" value="EPS63293.1"/>
    <property type="molecule type" value="Genomic_DNA"/>
</dbReference>
<evidence type="ECO:0000313" key="3">
    <source>
        <dbReference type="Proteomes" id="UP000015453"/>
    </source>
</evidence>
<feature type="non-terminal residue" evidence="2">
    <location>
        <position position="1"/>
    </location>
</feature>
<feature type="non-terminal residue" evidence="2">
    <location>
        <position position="55"/>
    </location>
</feature>
<comment type="caution">
    <text evidence="2">The sequence shown here is derived from an EMBL/GenBank/DDBJ whole genome shotgun (WGS) entry which is preliminary data.</text>
</comment>
<protein>
    <submittedName>
        <fullName evidence="2">Uncharacterized protein</fullName>
    </submittedName>
</protein>
<organism evidence="2 3">
    <name type="scientific">Genlisea aurea</name>
    <dbReference type="NCBI Taxonomy" id="192259"/>
    <lineage>
        <taxon>Eukaryota</taxon>
        <taxon>Viridiplantae</taxon>
        <taxon>Streptophyta</taxon>
        <taxon>Embryophyta</taxon>
        <taxon>Tracheophyta</taxon>
        <taxon>Spermatophyta</taxon>
        <taxon>Magnoliopsida</taxon>
        <taxon>eudicotyledons</taxon>
        <taxon>Gunneridae</taxon>
        <taxon>Pentapetalae</taxon>
        <taxon>asterids</taxon>
        <taxon>lamiids</taxon>
        <taxon>Lamiales</taxon>
        <taxon>Lentibulariaceae</taxon>
        <taxon>Genlisea</taxon>
    </lineage>
</organism>